<comment type="caution">
    <text evidence="6">The sequence shown here is derived from an EMBL/GenBank/DDBJ whole genome shotgun (WGS) entry which is preliminary data.</text>
</comment>
<dbReference type="STRING" id="158441.A0A226D438"/>
<protein>
    <submittedName>
        <fullName evidence="6">Eukaryotic translation initiation factor 4 gamma 1</fullName>
    </submittedName>
</protein>
<evidence type="ECO:0000313" key="7">
    <source>
        <dbReference type="Proteomes" id="UP000198287"/>
    </source>
</evidence>
<evidence type="ECO:0000256" key="3">
    <source>
        <dbReference type="ARBA" id="ARBA00022917"/>
    </source>
</evidence>
<gene>
    <name evidence="6" type="ORF">Fcan01_25619</name>
</gene>
<organism evidence="6 7">
    <name type="scientific">Folsomia candida</name>
    <name type="common">Springtail</name>
    <dbReference type="NCBI Taxonomy" id="158441"/>
    <lineage>
        <taxon>Eukaryota</taxon>
        <taxon>Metazoa</taxon>
        <taxon>Ecdysozoa</taxon>
        <taxon>Arthropoda</taxon>
        <taxon>Hexapoda</taxon>
        <taxon>Collembola</taxon>
        <taxon>Entomobryomorpha</taxon>
        <taxon>Isotomoidea</taxon>
        <taxon>Isotomidae</taxon>
        <taxon>Proisotominae</taxon>
        <taxon>Folsomia</taxon>
    </lineage>
</organism>
<evidence type="ECO:0000256" key="1">
    <source>
        <dbReference type="ARBA" id="ARBA00005775"/>
    </source>
</evidence>
<dbReference type="Gene3D" id="1.25.40.180">
    <property type="match status" value="3"/>
</dbReference>
<evidence type="ECO:0000259" key="5">
    <source>
        <dbReference type="SMART" id="SM00543"/>
    </source>
</evidence>
<dbReference type="EMBL" id="LNIX01000038">
    <property type="protein sequence ID" value="OXA39588.1"/>
    <property type="molecule type" value="Genomic_DNA"/>
</dbReference>
<keyword evidence="7" id="KW-1185">Reference proteome</keyword>
<accession>A0A226D438</accession>
<reference evidence="6 7" key="1">
    <citation type="submission" date="2015-12" db="EMBL/GenBank/DDBJ databases">
        <title>The genome of Folsomia candida.</title>
        <authorList>
            <person name="Faddeeva A."/>
            <person name="Derks M.F."/>
            <person name="Anvar Y."/>
            <person name="Smit S."/>
            <person name="Van Straalen N."/>
            <person name="Roelofs D."/>
        </authorList>
    </citation>
    <scope>NUCLEOTIDE SEQUENCE [LARGE SCALE GENOMIC DNA]</scope>
    <source>
        <strain evidence="6 7">VU population</strain>
        <tissue evidence="6">Whole body</tissue>
    </source>
</reference>
<evidence type="ECO:0000256" key="4">
    <source>
        <dbReference type="SAM" id="MobiDB-lite"/>
    </source>
</evidence>
<dbReference type="PANTHER" id="PTHR23253:SF9">
    <property type="entry name" value="EUKARYOTIC TRANSLATION INITIATION FACTOR 4 GAMMA 2"/>
    <property type="match status" value="1"/>
</dbReference>
<feature type="domain" description="MIF4G" evidence="5">
    <location>
        <begin position="567"/>
        <end position="807"/>
    </location>
</feature>
<dbReference type="SMART" id="SM00543">
    <property type="entry name" value="MIF4G"/>
    <property type="match status" value="3"/>
</dbReference>
<feature type="domain" description="MIF4G" evidence="5">
    <location>
        <begin position="11"/>
        <end position="234"/>
    </location>
</feature>
<dbReference type="Proteomes" id="UP000198287">
    <property type="component" value="Unassembled WGS sequence"/>
</dbReference>
<evidence type="ECO:0000256" key="2">
    <source>
        <dbReference type="ARBA" id="ARBA00022540"/>
    </source>
</evidence>
<comment type="similarity">
    <text evidence="1">Belongs to the eukaryotic initiation factor 4G family.</text>
</comment>
<feature type="domain" description="MIF4G" evidence="5">
    <location>
        <begin position="313"/>
        <end position="540"/>
    </location>
</feature>
<dbReference type="AlphaFoldDB" id="A0A226D438"/>
<dbReference type="SUPFAM" id="SSF48371">
    <property type="entry name" value="ARM repeat"/>
    <property type="match status" value="3"/>
</dbReference>
<dbReference type="PANTHER" id="PTHR23253">
    <property type="entry name" value="EUKARYOTIC TRANSLATION INITIATION FACTOR 4 GAMMA"/>
    <property type="match status" value="1"/>
</dbReference>
<dbReference type="Pfam" id="PF02854">
    <property type="entry name" value="MIF4G"/>
    <property type="match status" value="3"/>
</dbReference>
<feature type="compositionally biased region" description="Basic and acidic residues" evidence="4">
    <location>
        <begin position="288"/>
        <end position="299"/>
    </location>
</feature>
<name>A0A226D438_FOLCA</name>
<keyword evidence="2 6" id="KW-0396">Initiation factor</keyword>
<dbReference type="OrthoDB" id="514777at2759"/>
<feature type="region of interest" description="Disordered" evidence="4">
    <location>
        <begin position="288"/>
        <end position="309"/>
    </location>
</feature>
<dbReference type="GO" id="GO:0016281">
    <property type="term" value="C:eukaryotic translation initiation factor 4F complex"/>
    <property type="evidence" value="ECO:0007669"/>
    <property type="project" value="TreeGrafter"/>
</dbReference>
<sequence>MTTNKPTEDVELTIRKMLNKLCHSNLGEVFQNFMRIQAQDDDLDHLTRLIVDIILNKVDINPGRAGAFVKLTSKCFYHKFNLRQEILDRCLVEFRSCMDNLESIDKSKLDRFKAKLIERSEGNIRLLGELFNYQVLNCKMIMECVDILFKRQDDLSVAIFCNLIRTIGHKLDKTVKEFKQSKIKCLPKLRDDTEFVHWIETLFEDLDARITSGYFLSLNSETAVQEVLQLRKNNWKTEEVVTTSKSRKNLNLQLAPRNIDNEASKDWVFAEFPKLMSGLVAEEDKTLDAMKAQPEKSRDTISPSSGESDVDVESIIRQMLNRVSHSNFDEVLPDFISIQADDIDHLASLVVDIMLSKLDRNPWRASVFARLISEWFRPKFDLRKGILKRCKAEFILCIKNMDMDAVRASGDNLEPIRQSELGRFKANIRLLGELYNYQALEDKKIMKYVDNLLKRHDGLSVTILCNLIRTIGRQLDKTVKEFTEEIKLTKLSFSKLDKKLKFVHGVENLFEDLRTRSNSEALSSSSITDLKEILQLRKNNWEREEASTTSLSSNKINWTLAYGVDLDLTIRQMLNKLSHSNFDEVFEEFSTSNCINGDDNLISLAVDIMMEKVAKKPTSAGVLAKLVSRSIDQFRTRTKRSPKLMKGILDQCQMKFQSCVDNLDKIKELEDNLESIDKSGLNILALELVKSNEGNIRLIGELCNHQMLIPRIIMECANVLLKNNHDMGVAILCDLIRTTGLTLDKKVKEIKENKSKKQSLSNLRNNMKLVQGVENFFEDLTTRSNGGYLPSNSITAVKGILELRKNNWKTEEGLTTSKLVVNGAVPIFKQRKIDNQIFVKLNNNVQSSSRMSTSSNSTSGALDEDDLVSKRFAELTGAMSSVKLTPYLATKKEEVFHSAKAKLEKSTDTISCSRGKSNTCDLTFNAGRAIGVADL</sequence>
<evidence type="ECO:0000313" key="6">
    <source>
        <dbReference type="EMBL" id="OXA39588.1"/>
    </source>
</evidence>
<dbReference type="InterPro" id="IPR016024">
    <property type="entry name" value="ARM-type_fold"/>
</dbReference>
<dbReference type="GO" id="GO:0003743">
    <property type="term" value="F:translation initiation factor activity"/>
    <property type="evidence" value="ECO:0007669"/>
    <property type="project" value="UniProtKB-KW"/>
</dbReference>
<proteinExistence type="inferred from homology"/>
<keyword evidence="3" id="KW-0648">Protein biosynthesis</keyword>
<dbReference type="GO" id="GO:0003729">
    <property type="term" value="F:mRNA binding"/>
    <property type="evidence" value="ECO:0007669"/>
    <property type="project" value="TreeGrafter"/>
</dbReference>
<dbReference type="InterPro" id="IPR003890">
    <property type="entry name" value="MIF4G-like_typ-3"/>
</dbReference>